<dbReference type="PANTHER" id="PTHR38566">
    <property type="entry name" value="RNA_LIG_T4_1 DOMAIN-CONTAINING PROTEIN"/>
    <property type="match status" value="1"/>
</dbReference>
<feature type="compositionally biased region" description="Basic and acidic residues" evidence="1">
    <location>
        <begin position="1054"/>
        <end position="1076"/>
    </location>
</feature>
<feature type="region of interest" description="Disordered" evidence="1">
    <location>
        <begin position="2279"/>
        <end position="2311"/>
    </location>
</feature>
<feature type="compositionally biased region" description="Low complexity" evidence="1">
    <location>
        <begin position="1301"/>
        <end position="1322"/>
    </location>
</feature>
<feature type="region of interest" description="Disordered" evidence="1">
    <location>
        <begin position="1282"/>
        <end position="1322"/>
    </location>
</feature>
<dbReference type="EMBL" id="AHZU02001669">
    <property type="protein sequence ID" value="KFG30090.1"/>
    <property type="molecule type" value="Genomic_DNA"/>
</dbReference>
<dbReference type="PANTHER" id="PTHR38566:SF1">
    <property type="entry name" value="CHROMOSOME UNDETERMINED SCAFFOLD_18, WHOLE GENOME SHOTGUN SEQUENCE"/>
    <property type="match status" value="1"/>
</dbReference>
<organism evidence="2 3">
    <name type="scientific">Toxoplasma gondii GAB2-2007-GAL-DOM2</name>
    <dbReference type="NCBI Taxonomy" id="1130820"/>
    <lineage>
        <taxon>Eukaryota</taxon>
        <taxon>Sar</taxon>
        <taxon>Alveolata</taxon>
        <taxon>Apicomplexa</taxon>
        <taxon>Conoidasida</taxon>
        <taxon>Coccidia</taxon>
        <taxon>Eucoccidiorida</taxon>
        <taxon>Eimeriorina</taxon>
        <taxon>Sarcocystidae</taxon>
        <taxon>Toxoplasma</taxon>
    </lineage>
</organism>
<feature type="region of interest" description="Disordered" evidence="1">
    <location>
        <begin position="3666"/>
        <end position="3691"/>
    </location>
</feature>
<feature type="compositionally biased region" description="Polar residues" evidence="1">
    <location>
        <begin position="2978"/>
        <end position="2990"/>
    </location>
</feature>
<accession>A0A086JD72</accession>
<proteinExistence type="predicted"/>
<protein>
    <submittedName>
        <fullName evidence="2">Uncharacterized protein</fullName>
    </submittedName>
</protein>
<feature type="compositionally biased region" description="Polar residues" evidence="1">
    <location>
        <begin position="3985"/>
        <end position="4003"/>
    </location>
</feature>
<feature type="compositionally biased region" description="Acidic residues" evidence="1">
    <location>
        <begin position="3073"/>
        <end position="3087"/>
    </location>
</feature>
<feature type="region of interest" description="Disordered" evidence="1">
    <location>
        <begin position="200"/>
        <end position="219"/>
    </location>
</feature>
<feature type="region of interest" description="Disordered" evidence="1">
    <location>
        <begin position="1029"/>
        <end position="1093"/>
    </location>
</feature>
<feature type="region of interest" description="Disordered" evidence="1">
    <location>
        <begin position="3880"/>
        <end position="3914"/>
    </location>
</feature>
<feature type="compositionally biased region" description="Basic and acidic residues" evidence="1">
    <location>
        <begin position="501"/>
        <end position="511"/>
    </location>
</feature>
<name>A0A086JD72_TOXGO</name>
<feature type="region of interest" description="Disordered" evidence="1">
    <location>
        <begin position="702"/>
        <end position="753"/>
    </location>
</feature>
<feature type="compositionally biased region" description="Basic and acidic residues" evidence="1">
    <location>
        <begin position="3496"/>
        <end position="3506"/>
    </location>
</feature>
<feature type="region of interest" description="Disordered" evidence="1">
    <location>
        <begin position="1515"/>
        <end position="1556"/>
    </location>
</feature>
<reference evidence="2 3" key="1">
    <citation type="submission" date="2014-02" db="EMBL/GenBank/DDBJ databases">
        <authorList>
            <person name="Sibley D."/>
            <person name="Venepally P."/>
            <person name="Karamycheva S."/>
            <person name="Hadjithomas M."/>
            <person name="Khan A."/>
            <person name="Brunk B."/>
            <person name="Roos D."/>
            <person name="Caler E."/>
            <person name="Lorenzi H."/>
        </authorList>
    </citation>
    <scope>NUCLEOTIDE SEQUENCE [LARGE SCALE GENOMIC DNA]</scope>
    <source>
        <strain evidence="2 3">GAB2-2007-GAL-DOM2</strain>
    </source>
</reference>
<feature type="region of interest" description="Disordered" evidence="1">
    <location>
        <begin position="1821"/>
        <end position="1840"/>
    </location>
</feature>
<feature type="compositionally biased region" description="Polar residues" evidence="1">
    <location>
        <begin position="2843"/>
        <end position="2857"/>
    </location>
</feature>
<feature type="compositionally biased region" description="Polar residues" evidence="1">
    <location>
        <begin position="836"/>
        <end position="852"/>
    </location>
</feature>
<feature type="region of interest" description="Disordered" evidence="1">
    <location>
        <begin position="836"/>
        <end position="856"/>
    </location>
</feature>
<evidence type="ECO:0000313" key="3">
    <source>
        <dbReference type="Proteomes" id="UP000028837"/>
    </source>
</evidence>
<feature type="compositionally biased region" description="Polar residues" evidence="1">
    <location>
        <begin position="4151"/>
        <end position="4161"/>
    </location>
</feature>
<feature type="compositionally biased region" description="Basic residues" evidence="1">
    <location>
        <begin position="2876"/>
        <end position="2889"/>
    </location>
</feature>
<feature type="region of interest" description="Disordered" evidence="1">
    <location>
        <begin position="267"/>
        <end position="358"/>
    </location>
</feature>
<feature type="region of interest" description="Disordered" evidence="1">
    <location>
        <begin position="54"/>
        <end position="96"/>
    </location>
</feature>
<feature type="compositionally biased region" description="Polar residues" evidence="1">
    <location>
        <begin position="1540"/>
        <end position="1554"/>
    </location>
</feature>
<feature type="region of interest" description="Disordered" evidence="1">
    <location>
        <begin position="2598"/>
        <end position="2696"/>
    </location>
</feature>
<feature type="compositionally biased region" description="Low complexity" evidence="1">
    <location>
        <begin position="319"/>
        <end position="333"/>
    </location>
</feature>
<feature type="region of interest" description="Disordered" evidence="1">
    <location>
        <begin position="2479"/>
        <end position="2498"/>
    </location>
</feature>
<feature type="compositionally biased region" description="Basic and acidic residues" evidence="1">
    <location>
        <begin position="2287"/>
        <end position="2304"/>
    </location>
</feature>
<feature type="compositionally biased region" description="Basic and acidic residues" evidence="1">
    <location>
        <begin position="3426"/>
        <end position="3440"/>
    </location>
</feature>
<feature type="region of interest" description="Disordered" evidence="1">
    <location>
        <begin position="3496"/>
        <end position="3527"/>
    </location>
</feature>
<feature type="compositionally biased region" description="Basic and acidic residues" evidence="1">
    <location>
        <begin position="1915"/>
        <end position="1928"/>
    </location>
</feature>
<feature type="compositionally biased region" description="Basic and acidic residues" evidence="1">
    <location>
        <begin position="1288"/>
        <end position="1300"/>
    </location>
</feature>
<feature type="region of interest" description="Disordered" evidence="1">
    <location>
        <begin position="908"/>
        <end position="938"/>
    </location>
</feature>
<feature type="region of interest" description="Disordered" evidence="1">
    <location>
        <begin position="2773"/>
        <end position="2803"/>
    </location>
</feature>
<feature type="compositionally biased region" description="Polar residues" evidence="1">
    <location>
        <begin position="717"/>
        <end position="732"/>
    </location>
</feature>
<feature type="region of interest" description="Disordered" evidence="1">
    <location>
        <begin position="3390"/>
        <end position="3440"/>
    </location>
</feature>
<evidence type="ECO:0000256" key="1">
    <source>
        <dbReference type="SAM" id="MobiDB-lite"/>
    </source>
</evidence>
<dbReference type="Proteomes" id="UP000028837">
    <property type="component" value="Unassembled WGS sequence"/>
</dbReference>
<feature type="compositionally biased region" description="Polar residues" evidence="1">
    <location>
        <begin position="604"/>
        <end position="622"/>
    </location>
</feature>
<feature type="compositionally biased region" description="Basic and acidic residues" evidence="1">
    <location>
        <begin position="582"/>
        <end position="596"/>
    </location>
</feature>
<feature type="compositionally biased region" description="Polar residues" evidence="1">
    <location>
        <begin position="347"/>
        <end position="357"/>
    </location>
</feature>
<feature type="region of interest" description="Disordered" evidence="1">
    <location>
        <begin position="3985"/>
        <end position="4021"/>
    </location>
</feature>
<feature type="region of interest" description="Disordered" evidence="1">
    <location>
        <begin position="2972"/>
        <end position="3033"/>
    </location>
</feature>
<feature type="compositionally biased region" description="Basic and acidic residues" evidence="1">
    <location>
        <begin position="908"/>
        <end position="934"/>
    </location>
</feature>
<feature type="region of interest" description="Disordered" evidence="1">
    <location>
        <begin position="1666"/>
        <end position="1777"/>
    </location>
</feature>
<feature type="compositionally biased region" description="Basic and acidic residues" evidence="1">
    <location>
        <begin position="1671"/>
        <end position="1702"/>
    </location>
</feature>
<feature type="compositionally biased region" description="Basic and acidic residues" evidence="1">
    <location>
        <begin position="3592"/>
        <end position="3601"/>
    </location>
</feature>
<feature type="compositionally biased region" description="Basic residues" evidence="1">
    <location>
        <begin position="302"/>
        <end position="311"/>
    </location>
</feature>
<sequence length="4211" mass="455795">MAACPFCQDDSGAPKEVPLSLSLSQVDNAFLEVLAHLSGLPLFFSSTLVESRASTPAAAREGDRETPTERTREADKEREKAPRGGPRRRRDFPAYAAERGDRSLSADLLEDKTPGKAQDIATELVSQRSSSSSRSCVCPSPRYEYFTPSPALSSQQRGCAQIDGRHLRSFPWVAFSPSPSPALLGERLWRSLQLLRGSVSPAAPRPYSTSHTGKRADFPLHAQAENRKSPLFVSFPSVGQPPVAPLELEPERSPVLPSASGDFRFFSASLETPPSPKRTPSVHSTKSMGTKALAPSPVLSRRQARRQRKRRAAEEAKRLASSSPCPSASLVSAQRGARDPTRGGSEAQGTTASSQKFALSRVEQPVDYLFKRRVGRDEERCEGKQGKQTVQLIQENEGGAGRAVAGEEKGEAPDGAETRWGSARAGHQDGDSELKTRLFVESQGSAKLVDVSLKQRLKEEEIYAAVPPLQLLLRRGLSLLEIVKYTPRECRVPQRGPSQEGSERSERREEEICGQQGHRCSDESDHGHPKDKRPRLDVEQHVDAGDGSRAENIGKRRKRRQGKEVEETGSDGVTWGLDLDDELGKTEQAKESERTSHAAATPGASLSQECDSSAPGRNSASPQCPADGAPVSSFASVSPSLSSLSVSCVPSTRKKTEQHLVRMGLPKFFDFHLPLFSAFLLCMHRHKSSLPLQLHRVSPALRSQPETRGQEEKAEQGGSSVTTRVSVFQDSSENAEDKLTRNGEGSDSFEDLEGDVLSRDEVRSCHRKERIFLESEEKRLHASLRRAVEAIAMTPADTFSLVQHLRQGQVENKEEGVEKFRRGDRCTGPCCARDGSSSPLCTQVPSPLSVNPNGGRPSRLQLPPTLRAETLQPALLTAAHNAVLSTRQLASRVHAAFALAEEMRFLEDSRHTDEGQGRDKQEIPIDLRASEGRPRGGNAAVKCTSLASASVVNEGPCSSSSLSTSSLETCSSSHSVSPRSSPFGVEVFALEKVNGENAQISFSVALDAWCICSKNVSLLVPSEALSEETELKEEHRETEHPPRECWPTGQRTTDAGKEEGRGAEPNRKVNNEDNEARGISSSQPLGETTRHDAGVEDHILDRKELRYQHAIKVACAWKRLLSGRSEHQVESLKRFLSNHTIVGEFVGCKKKQHFLPYWEPSYAKLFLSRVSSTSSLSSSSFPYLIFYAAVPHDGFQVCLPPHAALTLLREKYQLPTARIFSSFSASSLVPFLEQLQSVVDETFCSDMHVGGVGEGVVLYFTGPCHASASSLSPSASFDASPSSCASGEHSDDTRSRRGHDALLSSSSLPSSSPPSSSSSSSALPASLPSPPLCVFPLVLGLAKVKSLGYLLRRRIREKLRHSISSFSLVPLAPHMLAVSASPAFSFFSSLGLHHPAASARSSLIPHLLKNRQQLSCRQRRKLRALLATSLLTSELNPEEGGLSERAQESPSSPLRSARGSESVFKDERQACGDRNQIRWGDGNSESVREAREETDINESLRAAFDRIQLIAWSQLERGQNEQQEAGEGEPDEDRERHTFSRTSAKRTPNSSETTHIPGWAEKLLTGKTEAAAGLRVDAACAALTTDPHMWTCSFSSLSDSEEYSSSLGVLAERSECWLIEFVQEAIGHLPLQPAFNPAVVRLRSLVSSPSSRSSAANRGGISSLRTALHASRSEDVKADGEERASEGLCRSTEKALEVRAKGEAPGSSRGKTPATEERARTKAPEDVSGRQIEEGEATSKIAKAQRRNETEDRGKHGETETQVGGAKEGYVDNKDRNSRLRNHSDVAVDIILSLTRKYEDALLYAASLASAAVLASALDLPVSSSSPSSTSSSCVGAGDLKHQNNGKKRLFDRDGSSLLSFLEKRINEERLRTIMEHLEAFVDLRFLNFMDEASTFRLSLEKDRRHMQETASVDGRGRTRQDREKGRTETICVAKEETEEGSSEPILPAPCAGSYGTGESEKNGAAKKQTLCMLSMSPTPVSRRSRDNACENKGAECLSDSLCRSSAPSISPSLAISPLPSCSPLGVSSTPVGCGVPSHAASSPPVLCLVVPPLALSFSVYRFLNTFAGSRGFRLVVRHCLFYPCEGLTNSGRQLKSGSDAASASSLCRSPPLSSSDLSSCAAFTCTPSSAHSSPSQRPSSSAAVTVVWGYGSPASHEDEMETPAAVSLKNLGRLCLLARHQPSGSGEEDMDGIAEFSSNERETGARTGSTAAGRPTGKVGAALDLTANAERTRDGEPKNLWVTAALNFCRVVEEDGDEEGKKNMTDGGNEDEVAIEKEGSTSGERGAGRSQKDPEVNGEERSSSCRGAASHALGQRGVAPTFFSSHADKVQAGKLETEDELKKGENTLAETLRHVVVTSATVRFLELFPSCLTPERFLSQAFMLLRFWRCFPTELQKQGDGAVDPQAADSSPWSLPHSLRKCEGGDWIGTGASFCSCASISYGSSFNAPPCPSAAVASSHCPTSSLLPHCVVGPAERKEETLEGADDPGVPVTSTGRASRGICLKSDFSKSSRCLLSDRTPAAIRKNQIFFIADSLPQNPTGFAKMQCVNSSLSKSQPKFEGVNGIGVELSELEGEETTMKGLRQFVRIVEAFKGNVDESSWPGRPLQSPEGCSRECVRNASLRPRRQSATREGTGEPTVSTGDDPRSQAASTSGRICSEGIPGSQNGTGREKGDTVQGPEHPAAFPTRQKGGEKNSFSFVTRTDEQPKSARVKSQAETPPLALITCVLPVGFPGCGKSTALMHFVHEAVNNCVARREEDWKQRRLRECVREGDQETGQTGAKDGMEDLQDDRQGQRACGKRRTEHRYLAGVDATADEIAITIWNASPLRPDLPLSSPRASTSLPFPQRSEQSTSSDLRHHAAAAASGEPGTEGRHRKARIRSGRVSKPRQEASDVCLDVAGGSTFGTVDILFYVSSDEATGAALRRRGVRGCVPTSRSFQKAVSALEASPGILSHPRLCEEESSANSQVACRAASGSATGERTPSAESANERHVDRVRHRPQPRGEVVEADLAEGKRDGGGETGQTEEDIPENVFRPAAREGAANLAASVDVFFGQLEERLMAYFHKQEEAGDDEAEKLEGEEGNEGSGVVPSGVSTFDENTRNVDAQLVQKDGNSNSKGHSSENGTRKPLRVLVLIDKNFPVDSVPKQTAILQSHCAALNRKLNQACARALHRSVSGQPDSPDSVSFSSSFISTASDPSQDRHSDGSKTLKPMIRAAVCLMTLPPDARQDGSLRSTFLRPLPSTSPCSFASLSFSNSPWAFPWSLPTLCCCLRRVLSRTDHPTLRSRVKRNCGESCFRASPCPVSEQSTSAQSVDLGESHGEFFSARPVSAPGGTRPVGACAVINVFLSFVAMYRHQSLDPADLQKISGVDAVLPCHSVWLPPLKERPASRDRGLRGQDSEATQEESEVRGMAHVTDYYGKSPRREGRESSEASPKRTVVDAFLPPSVEDECYLLIATALQNLRPFSDNIFNVPIYERLVSLLFLSTDRGESAENEKHVESGHQKPSSFGSGPATPASSRDAAGELSTQLEATFERLHGNSSFGSTFTVFDSDCHRQAFEGRRQREGCGSQQPQQERHRDHNRTRNYQRSRDVSHMHSGDAGPHRCSRVAPRGPSEVQANVSEDRRQLLRVGPEFADHVEHQVLREQVHDASGPPLSVHLLHEHGAGESGGDVDGPTSEEPASGRTRETTGAGFILSKHRVDIVEKSKSKLVEPRMRQASACLSAVGISEYQGSAEPVRAAVGSSASRLEEALAHWAGEDEQKKQDPRRVIEVKLPVYFCIDVDRHASLLFALVSSSLDALQANSPPEDFLAAAQRFSQLVQTSLRNVTRLHVTSFYLGGGDVRTTQHEVEVLEAQARQREEDARRRTRSWVSTHMRKGSVAGKSGRSPSVTRGQAGSLCPGGIGSSGSGVRSFSDYSARDEELLAAFVASRRIIGQSFKVEVTHLVFFGEGLVAAGVRPLCSLVLLDNEFDGASRRSGAVSRTASVGANHLQRNVSSLDQQRRGPSADIGQRTTSSHPVASVAGVQYPLRGASLFHSTHDTHELLVCRTPDSRREEMVTSSSTTTAITDRYPHCDGESDTTSSLCFGEKRYPHISMMLARHLKPQFSNVVMTAAANAQRQAQTQGLLLTDTPPIFNTGDRDRGSEMSGATASSQSLFSEVKEHSSENAGQWILFKDLFVAGRRDAALVFCLPSSSVILEGPFLARYN</sequence>
<feature type="compositionally biased region" description="Low complexity" evidence="1">
    <location>
        <begin position="3182"/>
        <end position="3201"/>
    </location>
</feature>
<comment type="caution">
    <text evidence="2">The sequence shown here is derived from an EMBL/GenBank/DDBJ whole genome shotgun (WGS) entry which is preliminary data.</text>
</comment>
<feature type="region of interest" description="Disordered" evidence="1">
    <location>
        <begin position="3564"/>
        <end position="3624"/>
    </location>
</feature>
<feature type="region of interest" description="Disordered" evidence="1">
    <location>
        <begin position="4133"/>
        <end position="4162"/>
    </location>
</feature>
<dbReference type="VEuPathDB" id="ToxoDB:TGDOM2_283550"/>
<feature type="compositionally biased region" description="Basic and acidic residues" evidence="1">
    <location>
        <begin position="60"/>
        <end position="82"/>
    </location>
</feature>
<feature type="region of interest" description="Disordered" evidence="1">
    <location>
        <begin position="1906"/>
        <end position="1928"/>
    </location>
</feature>
<feature type="region of interest" description="Disordered" evidence="1">
    <location>
        <begin position="491"/>
        <end position="635"/>
    </location>
</feature>
<feature type="region of interest" description="Disordered" evidence="1">
    <location>
        <begin position="395"/>
        <end position="430"/>
    </location>
</feature>
<feature type="compositionally biased region" description="Basic and acidic residues" evidence="1">
    <location>
        <begin position="3202"/>
        <end position="3211"/>
    </location>
</feature>
<feature type="compositionally biased region" description="Low complexity" evidence="1">
    <location>
        <begin position="1821"/>
        <end position="1833"/>
    </location>
</feature>
<feature type="compositionally biased region" description="Basic and acidic residues" evidence="1">
    <location>
        <begin position="519"/>
        <end position="554"/>
    </location>
</feature>
<feature type="compositionally biased region" description="Basic and acidic residues" evidence="1">
    <location>
        <begin position="1714"/>
        <end position="1733"/>
    </location>
</feature>
<feature type="region of interest" description="Disordered" evidence="1">
    <location>
        <begin position="3177"/>
        <end position="3211"/>
    </location>
</feature>
<feature type="compositionally biased region" description="Basic and acidic residues" evidence="1">
    <location>
        <begin position="3390"/>
        <end position="3402"/>
    </location>
</feature>
<feature type="region of interest" description="Disordered" evidence="1">
    <location>
        <begin position="1436"/>
        <end position="1491"/>
    </location>
</feature>
<evidence type="ECO:0000313" key="2">
    <source>
        <dbReference type="EMBL" id="KFG30090.1"/>
    </source>
</evidence>
<feature type="region of interest" description="Disordered" evidence="1">
    <location>
        <begin position="2199"/>
        <end position="2222"/>
    </location>
</feature>
<feature type="compositionally biased region" description="Low complexity" evidence="1">
    <location>
        <begin position="2831"/>
        <end position="2842"/>
    </location>
</feature>
<gene>
    <name evidence="2" type="ORF">TGDOM2_283550</name>
</gene>
<feature type="compositionally biased region" description="Basic and acidic residues" evidence="1">
    <location>
        <begin position="1746"/>
        <end position="1759"/>
    </location>
</feature>
<feature type="region of interest" description="Disordered" evidence="1">
    <location>
        <begin position="2831"/>
        <end position="2889"/>
    </location>
</feature>
<feature type="compositionally biased region" description="Basic and acidic residues" evidence="1">
    <location>
        <begin position="1032"/>
        <end position="1043"/>
    </location>
</feature>
<dbReference type="OrthoDB" id="331813at2759"/>
<feature type="region of interest" description="Disordered" evidence="1">
    <location>
        <begin position="3073"/>
        <end position="3102"/>
    </location>
</feature>